<keyword evidence="4" id="KW-0967">Endosome</keyword>
<dbReference type="SUPFAM" id="SSF140111">
    <property type="entry name" value="Endosomal sorting complex assembly domain"/>
    <property type="match status" value="1"/>
</dbReference>
<dbReference type="PANTHER" id="PTHR23306:SF3">
    <property type="entry name" value="TUMOR SUPPRESSOR PROTEIN 101"/>
    <property type="match status" value="1"/>
</dbReference>
<protein>
    <recommendedName>
        <fullName evidence="14">Tumor susceptibility gene 101 protein</fullName>
    </recommendedName>
</protein>
<dbReference type="GO" id="GO:0008333">
    <property type="term" value="P:endosome to lysosome transport"/>
    <property type="evidence" value="ECO:0007669"/>
    <property type="project" value="TreeGrafter"/>
</dbReference>
<evidence type="ECO:0000256" key="2">
    <source>
        <dbReference type="ARBA" id="ARBA00009594"/>
    </source>
</evidence>
<keyword evidence="5 7" id="KW-0653">Protein transport</keyword>
<evidence type="ECO:0000256" key="8">
    <source>
        <dbReference type="SAM" id="Coils"/>
    </source>
</evidence>
<feature type="coiled-coil region" evidence="8">
    <location>
        <begin position="281"/>
        <end position="315"/>
    </location>
</feature>
<feature type="region of interest" description="Disordered" evidence="9">
    <location>
        <begin position="154"/>
        <end position="174"/>
    </location>
</feature>
<dbReference type="GO" id="GO:0000813">
    <property type="term" value="C:ESCRT I complex"/>
    <property type="evidence" value="ECO:0007669"/>
    <property type="project" value="TreeGrafter"/>
</dbReference>
<evidence type="ECO:0000259" key="11">
    <source>
        <dbReference type="PROSITE" id="PS51322"/>
    </source>
</evidence>
<evidence type="ECO:0000256" key="7">
    <source>
        <dbReference type="PROSITE-ProRule" id="PRU00644"/>
    </source>
</evidence>
<dbReference type="SUPFAM" id="SSF54495">
    <property type="entry name" value="UBC-like"/>
    <property type="match status" value="1"/>
</dbReference>
<accession>A0AAV9I792</accession>
<evidence type="ECO:0000256" key="9">
    <source>
        <dbReference type="SAM" id="MobiDB-lite"/>
    </source>
</evidence>
<evidence type="ECO:0000256" key="6">
    <source>
        <dbReference type="ARBA" id="ARBA00023054"/>
    </source>
</evidence>
<dbReference type="Proteomes" id="UP001300502">
    <property type="component" value="Unassembled WGS sequence"/>
</dbReference>
<keyword evidence="3 7" id="KW-0813">Transport</keyword>
<evidence type="ECO:0000256" key="4">
    <source>
        <dbReference type="ARBA" id="ARBA00022753"/>
    </source>
</evidence>
<feature type="compositionally biased region" description="Polar residues" evidence="9">
    <location>
        <begin position="154"/>
        <end position="165"/>
    </location>
</feature>
<gene>
    <name evidence="12" type="ORF">GAYE_PCTG60G1365</name>
</gene>
<dbReference type="GO" id="GO:0043130">
    <property type="term" value="F:ubiquitin binding"/>
    <property type="evidence" value="ECO:0007669"/>
    <property type="project" value="TreeGrafter"/>
</dbReference>
<dbReference type="InterPro" id="IPR037202">
    <property type="entry name" value="ESCRT_assembly_dom"/>
</dbReference>
<keyword evidence="6 8" id="KW-0175">Coiled coil</keyword>
<evidence type="ECO:0000313" key="12">
    <source>
        <dbReference type="EMBL" id="KAK4523469.1"/>
    </source>
</evidence>
<comment type="similarity">
    <text evidence="2">Belongs to the ubiquitin-conjugating enzyme family. UEV subfamily.</text>
</comment>
<evidence type="ECO:0000313" key="13">
    <source>
        <dbReference type="Proteomes" id="UP001300502"/>
    </source>
</evidence>
<evidence type="ECO:0000256" key="5">
    <source>
        <dbReference type="ARBA" id="ARBA00022927"/>
    </source>
</evidence>
<name>A0AAV9I792_9RHOD</name>
<feature type="domain" description="UEV" evidence="11">
    <location>
        <begin position="1"/>
        <end position="146"/>
    </location>
</feature>
<dbReference type="InterPro" id="IPR008883">
    <property type="entry name" value="UEV_N"/>
</dbReference>
<comment type="subcellular location">
    <subcellularLocation>
        <location evidence="1">Endosome</location>
    </subcellularLocation>
</comment>
<dbReference type="AlphaFoldDB" id="A0AAV9I792"/>
<proteinExistence type="inferred from homology"/>
<comment type="caution">
    <text evidence="12">The sequence shown here is derived from an EMBL/GenBank/DDBJ whole genome shotgun (WGS) entry which is preliminary data.</text>
</comment>
<evidence type="ECO:0000259" key="10">
    <source>
        <dbReference type="PROSITE" id="PS51312"/>
    </source>
</evidence>
<dbReference type="PANTHER" id="PTHR23306">
    <property type="entry name" value="TUMOR SUSCEPTIBILITY GENE 101 PROTEIN-RELATED"/>
    <property type="match status" value="1"/>
</dbReference>
<dbReference type="InterPro" id="IPR052070">
    <property type="entry name" value="ESCRT-I_UEV_domain"/>
</dbReference>
<reference evidence="12 13" key="1">
    <citation type="submission" date="2022-07" db="EMBL/GenBank/DDBJ databases">
        <title>Genome-wide signatures of adaptation to extreme environments.</title>
        <authorList>
            <person name="Cho C.H."/>
            <person name="Yoon H.S."/>
        </authorList>
    </citation>
    <scope>NUCLEOTIDE SEQUENCE [LARGE SCALE GENOMIC DNA]</scope>
    <source>
        <strain evidence="12 13">108.79 E11</strain>
    </source>
</reference>
<dbReference type="GO" id="GO:0015031">
    <property type="term" value="P:protein transport"/>
    <property type="evidence" value="ECO:0007669"/>
    <property type="project" value="UniProtKB-UniRule"/>
</dbReference>
<organism evidence="12 13">
    <name type="scientific">Galdieria yellowstonensis</name>
    <dbReference type="NCBI Taxonomy" id="3028027"/>
    <lineage>
        <taxon>Eukaryota</taxon>
        <taxon>Rhodophyta</taxon>
        <taxon>Bangiophyceae</taxon>
        <taxon>Galdieriales</taxon>
        <taxon>Galdieriaceae</taxon>
        <taxon>Galdieria</taxon>
    </lineage>
</organism>
<evidence type="ECO:0000256" key="1">
    <source>
        <dbReference type="ARBA" id="ARBA00004177"/>
    </source>
</evidence>
<dbReference type="Gene3D" id="3.10.110.10">
    <property type="entry name" value="Ubiquitin Conjugating Enzyme"/>
    <property type="match status" value="1"/>
</dbReference>
<dbReference type="Gene3D" id="6.10.140.820">
    <property type="match status" value="1"/>
</dbReference>
<dbReference type="Pfam" id="PF05743">
    <property type="entry name" value="UEV"/>
    <property type="match status" value="1"/>
</dbReference>
<dbReference type="PROSITE" id="PS51312">
    <property type="entry name" value="SB"/>
    <property type="match status" value="1"/>
</dbReference>
<dbReference type="EMBL" id="JANCYU010000015">
    <property type="protein sequence ID" value="KAK4523469.1"/>
    <property type="molecule type" value="Genomic_DNA"/>
</dbReference>
<dbReference type="Pfam" id="PF09454">
    <property type="entry name" value="Vps23_core"/>
    <property type="match status" value="1"/>
</dbReference>
<sequence length="399" mass="45487">MESTGFFAELAHSGIYSSFAVQRLQVELTEIKQRGKKLGFAMGIHPIFKQKMCCLQGVVVIVYKERPYNIPVSIWIPAGYPQYPPLVHVVPTNTMILKQGHKYMDPQGVVHHEVLSRWNAQMYGLLTIIQVLEVIFSQEPPVFAKRPEMTNSVSPANNYSLSQARNHFPNGYGQNVQTAVANQNQKKPSLKSLVRSKYSAPSSGNIPAQLQAPNPQVLYSSYPTSPTSSNSMTLTPEEMQRRELVEKTSERIRVFLSNYVQKSRNEFAQLLEQRNQCIAASESIETELDSVKQELEQSENELEQTQAALEDLNHWLEKEKPRLEELNVDSFQIFPTVDRSKIEQMRGINAAYQDALCLLDEALQEQVISLDQFLKEVRKISKEQYLLRSVLRELSCHAE</sequence>
<evidence type="ECO:0008006" key="14">
    <source>
        <dbReference type="Google" id="ProtNLM"/>
    </source>
</evidence>
<dbReference type="InterPro" id="IPR016135">
    <property type="entry name" value="UBQ-conjugating_enzyme/RWD"/>
</dbReference>
<dbReference type="CDD" id="cd11685">
    <property type="entry name" value="UEV_TSG101-like"/>
    <property type="match status" value="1"/>
</dbReference>
<evidence type="ECO:0000256" key="3">
    <source>
        <dbReference type="ARBA" id="ARBA00022448"/>
    </source>
</evidence>
<feature type="domain" description="SB" evidence="10">
    <location>
        <begin position="336"/>
        <end position="399"/>
    </location>
</feature>
<keyword evidence="13" id="KW-1185">Reference proteome</keyword>
<dbReference type="PROSITE" id="PS51322">
    <property type="entry name" value="UEV"/>
    <property type="match status" value="1"/>
</dbReference>
<dbReference type="InterPro" id="IPR017916">
    <property type="entry name" value="SB_dom"/>
</dbReference>